<reference evidence="2 3" key="1">
    <citation type="submission" date="2019-07" db="EMBL/GenBank/DDBJ databases">
        <title>New species of Amycolatopsis and Streptomyces.</title>
        <authorList>
            <person name="Duangmal K."/>
            <person name="Teo W.F.A."/>
            <person name="Lipun K."/>
        </authorList>
    </citation>
    <scope>NUCLEOTIDE SEQUENCE [LARGE SCALE GENOMIC DNA]</scope>
    <source>
        <strain evidence="2 3">TISTR 2346</strain>
    </source>
</reference>
<gene>
    <name evidence="2" type="ORF">FNH04_06870</name>
</gene>
<proteinExistence type="predicted"/>
<dbReference type="Proteomes" id="UP000326979">
    <property type="component" value="Unassembled WGS sequence"/>
</dbReference>
<accession>A0A5N8VWL4</accession>
<comment type="caution">
    <text evidence="2">The sequence shown here is derived from an EMBL/GenBank/DDBJ whole genome shotgun (WGS) entry which is preliminary data.</text>
</comment>
<feature type="compositionally biased region" description="Gly residues" evidence="1">
    <location>
        <begin position="1"/>
        <end position="10"/>
    </location>
</feature>
<sequence length="93" mass="9902">MHRVPGGFGRAGRRPPPGRAAGGPRTGPVTHAVIHHVGCSFTVVPHDRPLREGPSGSPRLPPCTTPHRTYGSGRAARLTHRPSWTCSTARWSG</sequence>
<evidence type="ECO:0000313" key="2">
    <source>
        <dbReference type="EMBL" id="MPY39650.1"/>
    </source>
</evidence>
<evidence type="ECO:0000313" key="3">
    <source>
        <dbReference type="Proteomes" id="UP000326979"/>
    </source>
</evidence>
<dbReference type="EMBL" id="VJZE01000027">
    <property type="protein sequence ID" value="MPY39650.1"/>
    <property type="molecule type" value="Genomic_DNA"/>
</dbReference>
<name>A0A5N8VWL4_9ACTN</name>
<feature type="region of interest" description="Disordered" evidence="1">
    <location>
        <begin position="45"/>
        <end position="65"/>
    </location>
</feature>
<protein>
    <submittedName>
        <fullName evidence="2">Uncharacterized protein</fullName>
    </submittedName>
</protein>
<dbReference type="AlphaFoldDB" id="A0A5N8VWL4"/>
<organism evidence="2 3">
    <name type="scientific">Streptomyces phyllanthi</name>
    <dbReference type="NCBI Taxonomy" id="1803180"/>
    <lineage>
        <taxon>Bacteria</taxon>
        <taxon>Bacillati</taxon>
        <taxon>Actinomycetota</taxon>
        <taxon>Actinomycetes</taxon>
        <taxon>Kitasatosporales</taxon>
        <taxon>Streptomycetaceae</taxon>
        <taxon>Streptomyces</taxon>
    </lineage>
</organism>
<feature type="region of interest" description="Disordered" evidence="1">
    <location>
        <begin position="1"/>
        <end position="30"/>
    </location>
</feature>
<evidence type="ECO:0000256" key="1">
    <source>
        <dbReference type="SAM" id="MobiDB-lite"/>
    </source>
</evidence>
<keyword evidence="3" id="KW-1185">Reference proteome</keyword>